<evidence type="ECO:0000313" key="7">
    <source>
        <dbReference type="Proteomes" id="UP000546642"/>
    </source>
</evidence>
<dbReference type="Pfam" id="PF03067">
    <property type="entry name" value="LPMO_10"/>
    <property type="match status" value="1"/>
</dbReference>
<gene>
    <name evidence="6" type="ORF">HNR23_003507</name>
</gene>
<dbReference type="Gene3D" id="2.70.50.50">
    <property type="entry name" value="chitin-binding protein cbp21"/>
    <property type="match status" value="1"/>
</dbReference>
<dbReference type="RefSeq" id="WP_184076839.1">
    <property type="nucleotide sequence ID" value="NZ_JACHDS010000001.1"/>
</dbReference>
<evidence type="ECO:0000256" key="3">
    <source>
        <dbReference type="SAM" id="Phobius"/>
    </source>
</evidence>
<dbReference type="AlphaFoldDB" id="A0A7X0D6E6"/>
<evidence type="ECO:0000259" key="5">
    <source>
        <dbReference type="Pfam" id="PF03067"/>
    </source>
</evidence>
<comment type="caution">
    <text evidence="6">The sequence shown here is derived from an EMBL/GenBank/DDBJ whole genome shotgun (WGS) entry which is preliminary data.</text>
</comment>
<feature type="compositionally biased region" description="Low complexity" evidence="2">
    <location>
        <begin position="254"/>
        <end position="289"/>
    </location>
</feature>
<name>A0A7X0D6E6_9ACTN</name>
<dbReference type="InterPro" id="IPR004302">
    <property type="entry name" value="Cellulose/chitin-bd_N"/>
</dbReference>
<dbReference type="PANTHER" id="PTHR34823:SF1">
    <property type="entry name" value="CHITIN-BINDING TYPE-4 DOMAIN-CONTAINING PROTEIN"/>
    <property type="match status" value="1"/>
</dbReference>
<dbReference type="EMBL" id="JACHDS010000001">
    <property type="protein sequence ID" value="MBB6173447.1"/>
    <property type="molecule type" value="Genomic_DNA"/>
</dbReference>
<keyword evidence="7" id="KW-1185">Reference proteome</keyword>
<dbReference type="PANTHER" id="PTHR34823">
    <property type="entry name" value="GLCNAC-BINDING PROTEIN A"/>
    <property type="match status" value="1"/>
</dbReference>
<dbReference type="CDD" id="cd21177">
    <property type="entry name" value="LPMO_AA10"/>
    <property type="match status" value="1"/>
</dbReference>
<dbReference type="Proteomes" id="UP000546642">
    <property type="component" value="Unassembled WGS sequence"/>
</dbReference>
<reference evidence="6 7" key="1">
    <citation type="submission" date="2020-08" db="EMBL/GenBank/DDBJ databases">
        <title>Sequencing the genomes of 1000 actinobacteria strains.</title>
        <authorList>
            <person name="Klenk H.-P."/>
        </authorList>
    </citation>
    <scope>NUCLEOTIDE SEQUENCE [LARGE SCALE GENOMIC DNA]</scope>
    <source>
        <strain evidence="6 7">DSM 46659</strain>
    </source>
</reference>
<sequence length="328" mass="34142">MTLGRPIRTAALLAGIPLAAALLTAAPAGAHGSMGEPISRVAACYQEGPENPQSDVCKRLVEQNGTQPLYDWHEVNIANADGRHREIIPDGQLCSAGRAKYSALDTPGAWHTTTLPTSGTHTFAYTAAVPHRGYFELYVTKDGWDQSKRPGWGDLEPEPFLRVDRPRVRNGMYHLTGELPQGKSGQHLIYAIWQRTDSPEAFYSCSDVDFGGTGASAAAFEATEEDYGDAAEHAAHGGHGADANAEAGADDGGDAALVSASEGSAADAGASAPDTGHGTHAAHAAAAGPSDGSVVTGLFLTAFAVMAAAAAYLGVRRRRGTTGEHRAR</sequence>
<evidence type="ECO:0000256" key="1">
    <source>
        <dbReference type="ARBA" id="ARBA00022729"/>
    </source>
</evidence>
<feature type="signal peptide" evidence="4">
    <location>
        <begin position="1"/>
        <end position="30"/>
    </location>
</feature>
<evidence type="ECO:0000313" key="6">
    <source>
        <dbReference type="EMBL" id="MBB6173447.1"/>
    </source>
</evidence>
<evidence type="ECO:0000256" key="4">
    <source>
        <dbReference type="SAM" id="SignalP"/>
    </source>
</evidence>
<keyword evidence="3" id="KW-0472">Membrane</keyword>
<feature type="chain" id="PRO_5031168332" evidence="4">
    <location>
        <begin position="31"/>
        <end position="328"/>
    </location>
</feature>
<dbReference type="InterPro" id="IPR014756">
    <property type="entry name" value="Ig_E-set"/>
</dbReference>
<accession>A0A7X0D6E6</accession>
<keyword evidence="1 4" id="KW-0732">Signal</keyword>
<keyword evidence="3" id="KW-0812">Transmembrane</keyword>
<organism evidence="6 7">
    <name type="scientific">Nocardiopsis mwathae</name>
    <dbReference type="NCBI Taxonomy" id="1472723"/>
    <lineage>
        <taxon>Bacteria</taxon>
        <taxon>Bacillati</taxon>
        <taxon>Actinomycetota</taxon>
        <taxon>Actinomycetes</taxon>
        <taxon>Streptosporangiales</taxon>
        <taxon>Nocardiopsidaceae</taxon>
        <taxon>Nocardiopsis</taxon>
    </lineage>
</organism>
<feature type="transmembrane region" description="Helical" evidence="3">
    <location>
        <begin position="294"/>
        <end position="315"/>
    </location>
</feature>
<feature type="domain" description="Chitin-binding type-4" evidence="5">
    <location>
        <begin position="31"/>
        <end position="208"/>
    </location>
</feature>
<dbReference type="SUPFAM" id="SSF81296">
    <property type="entry name" value="E set domains"/>
    <property type="match status" value="1"/>
</dbReference>
<protein>
    <submittedName>
        <fullName evidence="6">Chitin-binding protein</fullName>
    </submittedName>
</protein>
<dbReference type="InterPro" id="IPR051024">
    <property type="entry name" value="GlcNAc_Chitin_IntDeg"/>
</dbReference>
<proteinExistence type="predicted"/>
<feature type="region of interest" description="Disordered" evidence="2">
    <location>
        <begin position="223"/>
        <end position="289"/>
    </location>
</feature>
<keyword evidence="3" id="KW-1133">Transmembrane helix</keyword>
<evidence type="ECO:0000256" key="2">
    <source>
        <dbReference type="SAM" id="MobiDB-lite"/>
    </source>
</evidence>